<feature type="region of interest" description="Disordered" evidence="1">
    <location>
        <begin position="152"/>
        <end position="217"/>
    </location>
</feature>
<evidence type="ECO:0000313" key="2">
    <source>
        <dbReference type="EMBL" id="ETN44026.1"/>
    </source>
</evidence>
<sequence length="287" mass="32920">MEIEDIINKVRFTSSENETDRPRSLRESTDTSIISESRSAPESISPCLENFSSDDYGTYDVVVSHSGPCRRQKQAQVNEEVQHWEHGPPKKRRAMTKSETYDSQELPKPRPPQQPQQQMPVSYGHAMQPMYYPAYMVVPMPVHMPPATHMAPHPGSFSVSQRRHYPPEPQQRTYKEAKHSPKPHPRGVRLPPLPERLRRTQTTSNRKPLQLKEKKTRVRAPPVVHAYDHLSVEEAIQELAQRNIHITDMAQIDISKANLVRLLQRADRNNNRGNGNPSERELTSTPA</sequence>
<feature type="region of interest" description="Disordered" evidence="1">
    <location>
        <begin position="70"/>
        <end position="121"/>
    </location>
</feature>
<feature type="compositionally biased region" description="Basic and acidic residues" evidence="1">
    <location>
        <begin position="18"/>
        <end position="29"/>
    </location>
</feature>
<dbReference type="GeneID" id="19978230"/>
<feature type="compositionally biased region" description="Polar residues" evidence="1">
    <location>
        <begin position="30"/>
        <end position="42"/>
    </location>
</feature>
<feature type="compositionally biased region" description="Basic and acidic residues" evidence="1">
    <location>
        <begin position="278"/>
        <end position="287"/>
    </location>
</feature>
<feature type="region of interest" description="Disordered" evidence="1">
    <location>
        <begin position="266"/>
        <end position="287"/>
    </location>
</feature>
<keyword evidence="3" id="KW-1185">Reference proteome</keyword>
<name>W2S5P0_CYPE1</name>
<dbReference type="InParanoid" id="W2S5P0"/>
<protein>
    <submittedName>
        <fullName evidence="2">Uncharacterized protein</fullName>
    </submittedName>
</protein>
<accession>W2S5P0</accession>
<evidence type="ECO:0000256" key="1">
    <source>
        <dbReference type="SAM" id="MobiDB-lite"/>
    </source>
</evidence>
<dbReference type="HOGENOM" id="CLU_969833_0_0_1"/>
<feature type="region of interest" description="Disordered" evidence="1">
    <location>
        <begin position="14"/>
        <end position="47"/>
    </location>
</feature>
<dbReference type="AlphaFoldDB" id="W2S5P0"/>
<dbReference type="Proteomes" id="UP000030752">
    <property type="component" value="Unassembled WGS sequence"/>
</dbReference>
<gene>
    <name evidence="2" type="ORF">HMPREF1541_10891</name>
</gene>
<organism evidence="2 3">
    <name type="scientific">Cyphellophora europaea (strain CBS 101466)</name>
    <name type="common">Phialophora europaea</name>
    <dbReference type="NCBI Taxonomy" id="1220924"/>
    <lineage>
        <taxon>Eukaryota</taxon>
        <taxon>Fungi</taxon>
        <taxon>Dikarya</taxon>
        <taxon>Ascomycota</taxon>
        <taxon>Pezizomycotina</taxon>
        <taxon>Eurotiomycetes</taxon>
        <taxon>Chaetothyriomycetidae</taxon>
        <taxon>Chaetothyriales</taxon>
        <taxon>Cyphellophoraceae</taxon>
        <taxon>Cyphellophora</taxon>
    </lineage>
</organism>
<evidence type="ECO:0000313" key="3">
    <source>
        <dbReference type="Proteomes" id="UP000030752"/>
    </source>
</evidence>
<reference evidence="2 3" key="1">
    <citation type="submission" date="2013-03" db="EMBL/GenBank/DDBJ databases">
        <title>The Genome Sequence of Phialophora europaea CBS 101466.</title>
        <authorList>
            <consortium name="The Broad Institute Genomics Platform"/>
            <person name="Cuomo C."/>
            <person name="de Hoog S."/>
            <person name="Gorbushina A."/>
            <person name="Walker B."/>
            <person name="Young S.K."/>
            <person name="Zeng Q."/>
            <person name="Gargeya S."/>
            <person name="Fitzgerald M."/>
            <person name="Haas B."/>
            <person name="Abouelleil A."/>
            <person name="Allen A.W."/>
            <person name="Alvarado L."/>
            <person name="Arachchi H.M."/>
            <person name="Berlin A.M."/>
            <person name="Chapman S.B."/>
            <person name="Gainer-Dewar J."/>
            <person name="Goldberg J."/>
            <person name="Griggs A."/>
            <person name="Gujja S."/>
            <person name="Hansen M."/>
            <person name="Howarth C."/>
            <person name="Imamovic A."/>
            <person name="Ireland A."/>
            <person name="Larimer J."/>
            <person name="McCowan C."/>
            <person name="Murphy C."/>
            <person name="Pearson M."/>
            <person name="Poon T.W."/>
            <person name="Priest M."/>
            <person name="Roberts A."/>
            <person name="Saif S."/>
            <person name="Shea T."/>
            <person name="Sisk P."/>
            <person name="Sykes S."/>
            <person name="Wortman J."/>
            <person name="Nusbaum C."/>
            <person name="Birren B."/>
        </authorList>
    </citation>
    <scope>NUCLEOTIDE SEQUENCE [LARGE SCALE GENOMIC DNA]</scope>
    <source>
        <strain evidence="2 3">CBS 101466</strain>
    </source>
</reference>
<dbReference type="VEuPathDB" id="FungiDB:HMPREF1541_10891"/>
<dbReference type="RefSeq" id="XP_008713782.1">
    <property type="nucleotide sequence ID" value="XM_008715560.1"/>
</dbReference>
<proteinExistence type="predicted"/>
<dbReference type="EMBL" id="KB822716">
    <property type="protein sequence ID" value="ETN44026.1"/>
    <property type="molecule type" value="Genomic_DNA"/>
</dbReference>